<keyword evidence="4" id="KW-1185">Reference proteome</keyword>
<dbReference type="GO" id="GO:0006203">
    <property type="term" value="P:dGTP catabolic process"/>
    <property type="evidence" value="ECO:0007669"/>
    <property type="project" value="TreeGrafter"/>
</dbReference>
<dbReference type="GO" id="GO:0046047">
    <property type="term" value="P:TTP catabolic process"/>
    <property type="evidence" value="ECO:0007669"/>
    <property type="project" value="TreeGrafter"/>
</dbReference>
<dbReference type="GO" id="GO:0047429">
    <property type="term" value="F:nucleoside triphosphate diphosphatase activity"/>
    <property type="evidence" value="ECO:0007669"/>
    <property type="project" value="TreeGrafter"/>
</dbReference>
<evidence type="ECO:0000256" key="1">
    <source>
        <dbReference type="SAM" id="MobiDB-lite"/>
    </source>
</evidence>
<organism evidence="3 4">
    <name type="scientific">Cellulomonas fimi</name>
    <dbReference type="NCBI Taxonomy" id="1708"/>
    <lineage>
        <taxon>Bacteria</taxon>
        <taxon>Bacillati</taxon>
        <taxon>Actinomycetota</taxon>
        <taxon>Actinomycetes</taxon>
        <taxon>Micrococcales</taxon>
        <taxon>Cellulomonadaceae</taxon>
        <taxon>Cellulomonas</taxon>
    </lineage>
</organism>
<name>A0A7Y0M0G7_CELFI</name>
<dbReference type="GO" id="GO:0046052">
    <property type="term" value="P:UTP catabolic process"/>
    <property type="evidence" value="ECO:0007669"/>
    <property type="project" value="TreeGrafter"/>
</dbReference>
<feature type="domain" description="NTP pyrophosphohydrolase MazG-like" evidence="2">
    <location>
        <begin position="16"/>
        <end position="91"/>
    </location>
</feature>
<protein>
    <submittedName>
        <fullName evidence="3">Nucleoside triphosphate pyrophosphohydrolase</fullName>
    </submittedName>
</protein>
<reference evidence="3 4" key="1">
    <citation type="submission" date="2020-04" db="EMBL/GenBank/DDBJ databases">
        <title>Sequencing and Assembly of C. fimi.</title>
        <authorList>
            <person name="Ramsey A.R."/>
        </authorList>
    </citation>
    <scope>NUCLEOTIDE SEQUENCE [LARGE SCALE GENOMIC DNA]</scope>
    <source>
        <strain evidence="3 4">SB</strain>
    </source>
</reference>
<comment type="caution">
    <text evidence="3">The sequence shown here is derived from an EMBL/GenBank/DDBJ whole genome shotgun (WGS) entry which is preliminary data.</text>
</comment>
<dbReference type="InterPro" id="IPR011551">
    <property type="entry name" value="NTP_PyrPHydrolase_MazG"/>
</dbReference>
<evidence type="ECO:0000259" key="2">
    <source>
        <dbReference type="Pfam" id="PF03819"/>
    </source>
</evidence>
<dbReference type="GO" id="GO:0046061">
    <property type="term" value="P:dATP catabolic process"/>
    <property type="evidence" value="ECO:0007669"/>
    <property type="project" value="TreeGrafter"/>
</dbReference>
<dbReference type="SUPFAM" id="SSF101386">
    <property type="entry name" value="all-alpha NTP pyrophosphatases"/>
    <property type="match status" value="1"/>
</dbReference>
<dbReference type="EMBL" id="JABCJJ010000031">
    <property type="protein sequence ID" value="NMR21336.1"/>
    <property type="molecule type" value="Genomic_DNA"/>
</dbReference>
<proteinExistence type="predicted"/>
<accession>A0A7Y0M0G7</accession>
<evidence type="ECO:0000313" key="4">
    <source>
        <dbReference type="Proteomes" id="UP000562124"/>
    </source>
</evidence>
<dbReference type="PANTHER" id="PTHR30522:SF0">
    <property type="entry name" value="NUCLEOSIDE TRIPHOSPHATE PYROPHOSPHOHYDROLASE"/>
    <property type="match status" value="1"/>
</dbReference>
<keyword evidence="3" id="KW-0378">Hydrolase</keyword>
<dbReference type="Pfam" id="PF03819">
    <property type="entry name" value="MazG"/>
    <property type="match status" value="1"/>
</dbReference>
<feature type="compositionally biased region" description="Pro residues" evidence="1">
    <location>
        <begin position="103"/>
        <end position="112"/>
    </location>
</feature>
<dbReference type="GO" id="GO:0046076">
    <property type="term" value="P:dTTP catabolic process"/>
    <property type="evidence" value="ECO:0007669"/>
    <property type="project" value="TreeGrafter"/>
</dbReference>
<dbReference type="GO" id="GO:0046081">
    <property type="term" value="P:dUTP catabolic process"/>
    <property type="evidence" value="ECO:0007669"/>
    <property type="project" value="TreeGrafter"/>
</dbReference>
<feature type="region of interest" description="Disordered" evidence="1">
    <location>
        <begin position="90"/>
        <end position="126"/>
    </location>
</feature>
<dbReference type="InterPro" id="IPR004518">
    <property type="entry name" value="MazG-like_dom"/>
</dbReference>
<dbReference type="PANTHER" id="PTHR30522">
    <property type="entry name" value="NUCLEOSIDE TRIPHOSPHATE PYROPHOSPHOHYDROLASE"/>
    <property type="match status" value="1"/>
</dbReference>
<dbReference type="Gene3D" id="1.10.287.1080">
    <property type="entry name" value="MazG-like"/>
    <property type="match status" value="2"/>
</dbReference>
<dbReference type="CDD" id="cd11528">
    <property type="entry name" value="NTP-PPase_MazG_Nterm"/>
    <property type="match status" value="1"/>
</dbReference>
<sequence length="232" mass="24773">MDLLRSPGGCPWDAEQTHESLVPFALEEAYELAEAVEAGDRVGMREELGDLLLQVVFHARLAQEHATDRFDVDDVARDVVDKLVRRHPHVFAADGTPHEPGEPGEPVPPGPPGQAAERDGADPDPHVRWDRIKRAEKQRTSALEGIPLALGALARGQKVMSRAHRSGLVVDVAAVARDHARQGPDAAQRAADVGARLLALTAEAHALGVDAEAALRGAVRALEAAVRTAEGE</sequence>
<evidence type="ECO:0000313" key="3">
    <source>
        <dbReference type="EMBL" id="NMR21336.1"/>
    </source>
</evidence>
<dbReference type="InterPro" id="IPR048015">
    <property type="entry name" value="NTP-PPase_MazG-like_N"/>
</dbReference>
<dbReference type="AlphaFoldDB" id="A0A7Y0M0G7"/>
<gene>
    <name evidence="3" type="ORF">HIR71_14125</name>
</gene>
<feature type="compositionally biased region" description="Basic and acidic residues" evidence="1">
    <location>
        <begin position="116"/>
        <end position="126"/>
    </location>
</feature>
<dbReference type="Proteomes" id="UP000562124">
    <property type="component" value="Unassembled WGS sequence"/>
</dbReference>